<feature type="compositionally biased region" description="Basic and acidic residues" evidence="5">
    <location>
        <begin position="32"/>
        <end position="41"/>
    </location>
</feature>
<dbReference type="Pfam" id="PF03343">
    <property type="entry name" value="SART-1"/>
    <property type="match status" value="1"/>
</dbReference>
<feature type="region of interest" description="Disordered" evidence="5">
    <location>
        <begin position="291"/>
        <end position="448"/>
    </location>
</feature>
<dbReference type="AlphaFoldDB" id="A0A1L9S0Q3"/>
<feature type="compositionally biased region" description="Acidic residues" evidence="5">
    <location>
        <begin position="398"/>
        <end position="407"/>
    </location>
</feature>
<feature type="compositionally biased region" description="Basic residues" evidence="5">
    <location>
        <begin position="291"/>
        <end position="302"/>
    </location>
</feature>
<evidence type="ECO:0000313" key="6">
    <source>
        <dbReference type="EMBL" id="OJJ40688.1"/>
    </source>
</evidence>
<dbReference type="VEuPathDB" id="FungiDB:ASPWEDRAFT_34132"/>
<feature type="region of interest" description="Disordered" evidence="5">
    <location>
        <begin position="465"/>
        <end position="499"/>
    </location>
</feature>
<evidence type="ECO:0000256" key="1">
    <source>
        <dbReference type="ARBA" id="ARBA00004123"/>
    </source>
</evidence>
<evidence type="ECO:0008006" key="8">
    <source>
        <dbReference type="Google" id="ProtNLM"/>
    </source>
</evidence>
<sequence>MTDALSVEQNNKIRVALGLKPLPVPGAADDGLAFKESKDDDSSSDSEEEDPGSTLESRQAQAGDNWKKLQDEADAKKRREAKTAAIKRARDEAQRNAKLQGTTLGESADMEVDTKTWLMGAKKRQKKIDKERARKLAEELEEREREVEYSAADLAGVKVGHEVGDFEGGDEHVLTLKDTTVDENEEEGDELENLDLREKEKVAERLELKKGRPVYDPTEENTGILAQYDDEIDGKKRKRFTLDAQGSTAEEREAKRQEVSEKLKKNVVNLDLGVTETPVSDYMDVSEIKIKKPKKKKAKATKQRAVIDEDEIFPTTESSNTPNGNSMEIDTSNGEPVPAPAPRKKWESENVSFVDDDDLQASLTRQRRAAFKKRQKVRPEDLARQLREEESQTPMEVETAEGNEDEPGLVIDETSEFVSNLQKPTLPERRERQPTTPAEESHADEPTVEEALADGADVEMGAYSGVEDEEELKERIKRDQSQPEQQISGTGLEEEATLDQGLGATLSMLKQRGLVKSSDGAESNSLLRDRQRFLHGKMTMESEAERRARQQRERDRASGKLDRMSAREREEYARWENKQRDQQDARQMADVFNKEYKPDVQLKYVDEFGRMMNQKEAFKHLSHQFHGKGSGKMKTEKRLKKIEEEKKREAMSALDSSQHTGMNNAMGAQARKNRQAGVRLG</sequence>
<feature type="compositionally biased region" description="Acidic residues" evidence="5">
    <location>
        <begin position="42"/>
        <end position="51"/>
    </location>
</feature>
<keyword evidence="7" id="KW-1185">Reference proteome</keyword>
<dbReference type="PANTHER" id="PTHR14152">
    <property type="entry name" value="SQUAMOUS CELL CARCINOMA ANTIGEN RECOGNISED BY CYTOTOXIC T LYMPHOCYTES"/>
    <property type="match status" value="1"/>
</dbReference>
<reference evidence="7" key="1">
    <citation type="journal article" date="2017" name="Genome Biol.">
        <title>Comparative genomics reveals high biological diversity and specific adaptations in the industrially and medically important fungal genus Aspergillus.</title>
        <authorList>
            <person name="de Vries R.P."/>
            <person name="Riley R."/>
            <person name="Wiebenga A."/>
            <person name="Aguilar-Osorio G."/>
            <person name="Amillis S."/>
            <person name="Uchima C.A."/>
            <person name="Anderluh G."/>
            <person name="Asadollahi M."/>
            <person name="Askin M."/>
            <person name="Barry K."/>
            <person name="Battaglia E."/>
            <person name="Bayram O."/>
            <person name="Benocci T."/>
            <person name="Braus-Stromeyer S.A."/>
            <person name="Caldana C."/>
            <person name="Canovas D."/>
            <person name="Cerqueira G.C."/>
            <person name="Chen F."/>
            <person name="Chen W."/>
            <person name="Choi C."/>
            <person name="Clum A."/>
            <person name="Dos Santos R.A."/>
            <person name="Damasio A.R."/>
            <person name="Diallinas G."/>
            <person name="Emri T."/>
            <person name="Fekete E."/>
            <person name="Flipphi M."/>
            <person name="Freyberg S."/>
            <person name="Gallo A."/>
            <person name="Gournas C."/>
            <person name="Habgood R."/>
            <person name="Hainaut M."/>
            <person name="Harispe M.L."/>
            <person name="Henrissat B."/>
            <person name="Hilden K.S."/>
            <person name="Hope R."/>
            <person name="Hossain A."/>
            <person name="Karabika E."/>
            <person name="Karaffa L."/>
            <person name="Karanyi Z."/>
            <person name="Krasevec N."/>
            <person name="Kuo A."/>
            <person name="Kusch H."/>
            <person name="LaButti K."/>
            <person name="Lagendijk E.L."/>
            <person name="Lapidus A."/>
            <person name="Levasseur A."/>
            <person name="Lindquist E."/>
            <person name="Lipzen A."/>
            <person name="Logrieco A.F."/>
            <person name="MacCabe A."/>
            <person name="Maekelae M.R."/>
            <person name="Malavazi I."/>
            <person name="Melin P."/>
            <person name="Meyer V."/>
            <person name="Mielnichuk N."/>
            <person name="Miskei M."/>
            <person name="Molnar A.P."/>
            <person name="Mule G."/>
            <person name="Ngan C.Y."/>
            <person name="Orejas M."/>
            <person name="Orosz E."/>
            <person name="Ouedraogo J.P."/>
            <person name="Overkamp K.M."/>
            <person name="Park H.-S."/>
            <person name="Perrone G."/>
            <person name="Piumi F."/>
            <person name="Punt P.J."/>
            <person name="Ram A.F."/>
            <person name="Ramon A."/>
            <person name="Rauscher S."/>
            <person name="Record E."/>
            <person name="Riano-Pachon D.M."/>
            <person name="Robert V."/>
            <person name="Roehrig J."/>
            <person name="Ruller R."/>
            <person name="Salamov A."/>
            <person name="Salih N.S."/>
            <person name="Samson R.A."/>
            <person name="Sandor E."/>
            <person name="Sanguinetti M."/>
            <person name="Schuetze T."/>
            <person name="Sepcic K."/>
            <person name="Shelest E."/>
            <person name="Sherlock G."/>
            <person name="Sophianopoulou V."/>
            <person name="Squina F.M."/>
            <person name="Sun H."/>
            <person name="Susca A."/>
            <person name="Todd R.B."/>
            <person name="Tsang A."/>
            <person name="Unkles S.E."/>
            <person name="van de Wiele N."/>
            <person name="van Rossen-Uffink D."/>
            <person name="Oliveira J.V."/>
            <person name="Vesth T.C."/>
            <person name="Visser J."/>
            <person name="Yu J.-H."/>
            <person name="Zhou M."/>
            <person name="Andersen M.R."/>
            <person name="Archer D.B."/>
            <person name="Baker S.E."/>
            <person name="Benoit I."/>
            <person name="Brakhage A.A."/>
            <person name="Braus G.H."/>
            <person name="Fischer R."/>
            <person name="Frisvad J.C."/>
            <person name="Goldman G.H."/>
            <person name="Houbraken J."/>
            <person name="Oakley B."/>
            <person name="Pocsi I."/>
            <person name="Scazzocchio C."/>
            <person name="Seiboth B."/>
            <person name="vanKuyk P.A."/>
            <person name="Wortman J."/>
            <person name="Dyer P.S."/>
            <person name="Grigoriev I.V."/>
        </authorList>
    </citation>
    <scope>NUCLEOTIDE SEQUENCE [LARGE SCALE GENOMIC DNA]</scope>
    <source>
        <strain evidence="7">DTO 134E9</strain>
    </source>
</reference>
<dbReference type="OrthoDB" id="5583at2759"/>
<protein>
    <recommendedName>
        <fullName evidence="8">SART-1 protein</fullName>
    </recommendedName>
</protein>
<dbReference type="GeneID" id="63749777"/>
<keyword evidence="4" id="KW-0175">Coiled coil</keyword>
<feature type="compositionally biased region" description="Basic and acidic residues" evidence="5">
    <location>
        <begin position="65"/>
        <end position="77"/>
    </location>
</feature>
<feature type="region of interest" description="Disordered" evidence="5">
    <location>
        <begin position="515"/>
        <end position="592"/>
    </location>
</feature>
<feature type="compositionally biased region" description="Basic and acidic residues" evidence="5">
    <location>
        <begin position="426"/>
        <end position="445"/>
    </location>
</feature>
<gene>
    <name evidence="6" type="ORF">ASPWEDRAFT_34132</name>
</gene>
<feature type="compositionally biased region" description="Polar residues" evidence="5">
    <location>
        <begin position="654"/>
        <end position="663"/>
    </location>
</feature>
<proteinExistence type="inferred from homology"/>
<dbReference type="RefSeq" id="XP_040694364.1">
    <property type="nucleotide sequence ID" value="XM_040833929.1"/>
</dbReference>
<feature type="compositionally biased region" description="Basic and acidic residues" evidence="5">
    <location>
        <begin position="527"/>
        <end position="584"/>
    </location>
</feature>
<dbReference type="GO" id="GO:0000481">
    <property type="term" value="P:maturation of 5S rRNA"/>
    <property type="evidence" value="ECO:0007669"/>
    <property type="project" value="TreeGrafter"/>
</dbReference>
<comment type="similarity">
    <text evidence="2">Belongs to the SNU66/SART1 family.</text>
</comment>
<organism evidence="6 7">
    <name type="scientific">Aspergillus wentii DTO 134E9</name>
    <dbReference type="NCBI Taxonomy" id="1073089"/>
    <lineage>
        <taxon>Eukaryota</taxon>
        <taxon>Fungi</taxon>
        <taxon>Dikarya</taxon>
        <taxon>Ascomycota</taxon>
        <taxon>Pezizomycotina</taxon>
        <taxon>Eurotiomycetes</taxon>
        <taxon>Eurotiomycetidae</taxon>
        <taxon>Eurotiales</taxon>
        <taxon>Aspergillaceae</taxon>
        <taxon>Aspergillus</taxon>
        <taxon>Aspergillus subgen. Cremei</taxon>
    </lineage>
</organism>
<dbReference type="GO" id="GO:0045292">
    <property type="term" value="P:mRNA cis splicing, via spliceosome"/>
    <property type="evidence" value="ECO:0007669"/>
    <property type="project" value="TreeGrafter"/>
</dbReference>
<evidence type="ECO:0000256" key="2">
    <source>
        <dbReference type="ARBA" id="ARBA00006076"/>
    </source>
</evidence>
<name>A0A1L9S0Q3_ASPWE</name>
<feature type="compositionally biased region" description="Basic and acidic residues" evidence="5">
    <location>
        <begin position="377"/>
        <end position="390"/>
    </location>
</feature>
<evidence type="ECO:0000256" key="3">
    <source>
        <dbReference type="ARBA" id="ARBA00023242"/>
    </source>
</evidence>
<dbReference type="InterPro" id="IPR005011">
    <property type="entry name" value="SNU66/SART1"/>
</dbReference>
<evidence type="ECO:0000313" key="7">
    <source>
        <dbReference type="Proteomes" id="UP000184383"/>
    </source>
</evidence>
<comment type="subcellular location">
    <subcellularLocation>
        <location evidence="1">Nucleus</location>
    </subcellularLocation>
</comment>
<feature type="region of interest" description="Disordered" evidence="5">
    <location>
        <begin position="18"/>
        <end position="107"/>
    </location>
</feature>
<dbReference type="PANTHER" id="PTHR14152:SF5">
    <property type="entry name" value="U4_U6.U5 TRI-SNRNP-ASSOCIATED PROTEIN 1"/>
    <property type="match status" value="1"/>
</dbReference>
<feature type="compositionally biased region" description="Polar residues" evidence="5">
    <location>
        <begin position="315"/>
        <end position="334"/>
    </location>
</feature>
<feature type="region of interest" description="Disordered" evidence="5">
    <location>
        <begin position="643"/>
        <end position="681"/>
    </location>
</feature>
<dbReference type="STRING" id="1073089.A0A1L9S0Q3"/>
<feature type="compositionally biased region" description="Basic and acidic residues" evidence="5">
    <location>
        <begin position="472"/>
        <end position="481"/>
    </location>
</feature>
<dbReference type="EMBL" id="KV878209">
    <property type="protein sequence ID" value="OJJ40688.1"/>
    <property type="molecule type" value="Genomic_DNA"/>
</dbReference>
<evidence type="ECO:0000256" key="5">
    <source>
        <dbReference type="SAM" id="MobiDB-lite"/>
    </source>
</evidence>
<feature type="coiled-coil region" evidence="4">
    <location>
        <begin position="123"/>
        <end position="150"/>
    </location>
</feature>
<accession>A0A1L9S0Q3</accession>
<dbReference type="Proteomes" id="UP000184383">
    <property type="component" value="Unassembled WGS sequence"/>
</dbReference>
<keyword evidence="3" id="KW-0539">Nucleus</keyword>
<evidence type="ECO:0000256" key="4">
    <source>
        <dbReference type="SAM" id="Coils"/>
    </source>
</evidence>
<dbReference type="GO" id="GO:0046540">
    <property type="term" value="C:U4/U6 x U5 tri-snRNP complex"/>
    <property type="evidence" value="ECO:0007669"/>
    <property type="project" value="TreeGrafter"/>
</dbReference>
<feature type="compositionally biased region" description="Basic residues" evidence="5">
    <location>
        <begin position="365"/>
        <end position="376"/>
    </location>
</feature>